<dbReference type="InterPro" id="IPR037165">
    <property type="entry name" value="AldOxase/xan_DH_Mopterin-bd_sf"/>
</dbReference>
<feature type="domain" description="Aldehyde oxidase/xanthine dehydrogenase a/b hammerhead" evidence="2">
    <location>
        <begin position="211"/>
        <end position="300"/>
    </location>
</feature>
<reference evidence="3 4" key="1">
    <citation type="journal article" date="2014" name="Genome Announc.">
        <title>Draft Genome Sequence of the Agar-Degrading Bacterium Catenovulum sp. Strain DS-2, Isolated from Intestines of Haliotis diversicolor.</title>
        <authorList>
            <person name="Shan D."/>
            <person name="Li X."/>
            <person name="Gu Z."/>
            <person name="Wei G."/>
            <person name="Gao Z."/>
            <person name="Shao Z."/>
        </authorList>
    </citation>
    <scope>NUCLEOTIDE SEQUENCE [LARGE SCALE GENOMIC DNA]</scope>
    <source>
        <strain evidence="3 4">DS-2</strain>
    </source>
</reference>
<dbReference type="SMART" id="SM01008">
    <property type="entry name" value="Ald_Xan_dh_C"/>
    <property type="match status" value="1"/>
</dbReference>
<evidence type="ECO:0000259" key="2">
    <source>
        <dbReference type="SMART" id="SM01008"/>
    </source>
</evidence>
<dbReference type="RefSeq" id="WP_035015380.1">
    <property type="nucleotide sequence ID" value="NZ_ARZY01000027.1"/>
</dbReference>
<feature type="region of interest" description="Disordered" evidence="1">
    <location>
        <begin position="307"/>
        <end position="338"/>
    </location>
</feature>
<dbReference type="PATRIC" id="fig|1328313.3.peg.2786"/>
<feature type="compositionally biased region" description="Polar residues" evidence="1">
    <location>
        <begin position="307"/>
        <end position="317"/>
    </location>
</feature>
<dbReference type="PROSITE" id="PS51318">
    <property type="entry name" value="TAT"/>
    <property type="match status" value="1"/>
</dbReference>
<dbReference type="Gene3D" id="3.30.365.10">
    <property type="entry name" value="Aldehyde oxidase/xanthine dehydrogenase, molybdopterin binding domain"/>
    <property type="match status" value="3"/>
</dbReference>
<gene>
    <name evidence="3" type="ORF">DS2_13654</name>
</gene>
<dbReference type="PIRSF" id="PIRSF036389">
    <property type="entry name" value="IOR_B"/>
    <property type="match status" value="1"/>
</dbReference>
<sequence>MDNALNIQNVSRRQFIRGASASTAVFSLQCTIPLSALTVAEQAQAQSGSALNLFVNIAKDNTVTLTCHRSEMGQGIRTSVAQVIADELEADWQYVNVIQAIGDKAYGDQNTDGSQSIRRFLTELRQFGASAQYMLKQAAANFWQVDISQCEAKNHYVTNNNNGRKLSYGDLAELASAITVPDANQLTLKKPEQFNYIGKGLKSLDLDSMINGTAEYGQDVQIPNMLYACLKRAPVMGSTIAKVDLDNTKKQAGVVDAFTMGEHSFPVTFNAVSSVAVVATNTWAAKKALDALNIQWRDSEYSQYDSQADVQTKQQMAENGKSKRQAQANKQGPKPKDLTELTATYTLPYLAHAPMEPPAATAMFHKDGSCEIWSCVQSPQAVQRNVAQRVGLKPEQVKVNVTLLGGAFGRKAQPDFVVEAALIAKRMGQPVKVVWSREDDIQHDYYHTNSVIHHKAQISRTAGLYRWDTHVAFTPIQSLWNINKDIPNKNFELRDIIRHNFNIDKMQTHAVSSPAHTRIGWLRSVANIQNAFSIGCFMDEVAHALKQNPLAHWNHLLGNQPENSKLKNVTNRVCEMANWQQRDSLPEDEALGLAAHHSFASDIAVVSHVKVTGNKLTVKKVYLSIDAGTIVNIDRVKAQMESAIIFGLSIALLNEISFKNGAVEQSNFHDFQVLRINQSPEIQVDVVKSTDKPGGVGEPGVPPVPPSIVNAVYAATGKRHRSLPLNQFYTV</sequence>
<dbReference type="PANTHER" id="PTHR47495">
    <property type="entry name" value="ALDEHYDE DEHYDROGENASE"/>
    <property type="match status" value="1"/>
</dbReference>
<dbReference type="InterPro" id="IPR008274">
    <property type="entry name" value="AldOxase/xan_DH_MoCoBD1"/>
</dbReference>
<dbReference type="InterPro" id="IPR052516">
    <property type="entry name" value="N-heterocyclic_Hydroxylase"/>
</dbReference>
<dbReference type="Proteomes" id="UP000019276">
    <property type="component" value="Unassembled WGS sequence"/>
</dbReference>
<organism evidence="3 4">
    <name type="scientific">Catenovulum agarivorans DS-2</name>
    <dbReference type="NCBI Taxonomy" id="1328313"/>
    <lineage>
        <taxon>Bacteria</taxon>
        <taxon>Pseudomonadati</taxon>
        <taxon>Pseudomonadota</taxon>
        <taxon>Gammaproteobacteria</taxon>
        <taxon>Alteromonadales</taxon>
        <taxon>Alteromonadaceae</taxon>
        <taxon>Catenovulum</taxon>
    </lineage>
</organism>
<dbReference type="SUPFAM" id="SSF56003">
    <property type="entry name" value="Molybdenum cofactor-binding domain"/>
    <property type="match status" value="2"/>
</dbReference>
<dbReference type="eggNOG" id="COG1529">
    <property type="taxonomic scope" value="Bacteria"/>
</dbReference>
<dbReference type="EMBL" id="ARZY01000027">
    <property type="protein sequence ID" value="EWH09210.1"/>
    <property type="molecule type" value="Genomic_DNA"/>
</dbReference>
<accession>W7QV89</accession>
<evidence type="ECO:0000313" key="4">
    <source>
        <dbReference type="Proteomes" id="UP000019276"/>
    </source>
</evidence>
<dbReference type="InterPro" id="IPR046867">
    <property type="entry name" value="AldOxase/xan_DH_MoCoBD2"/>
</dbReference>
<dbReference type="Gene3D" id="3.90.1170.50">
    <property type="entry name" value="Aldehyde oxidase/xanthine dehydrogenase, a/b hammerhead"/>
    <property type="match status" value="1"/>
</dbReference>
<dbReference type="Pfam" id="PF02738">
    <property type="entry name" value="MoCoBD_1"/>
    <property type="match status" value="1"/>
</dbReference>
<proteinExistence type="predicted"/>
<dbReference type="InterPro" id="IPR012368">
    <property type="entry name" value="OxRdtase_Mopterin-bd_su_IorB"/>
</dbReference>
<dbReference type="Pfam" id="PF20256">
    <property type="entry name" value="MoCoBD_2"/>
    <property type="match status" value="2"/>
</dbReference>
<dbReference type="InterPro" id="IPR000674">
    <property type="entry name" value="Ald_Oxase/Xan_DH_a/b"/>
</dbReference>
<protein>
    <submittedName>
        <fullName evidence="3">Aldehyde oxidase and xanthine dehydrogenase molybdopterin binding protein</fullName>
    </submittedName>
</protein>
<name>W7QV89_9ALTE</name>
<evidence type="ECO:0000313" key="3">
    <source>
        <dbReference type="EMBL" id="EWH09210.1"/>
    </source>
</evidence>
<dbReference type="AlphaFoldDB" id="W7QV89"/>
<keyword evidence="4" id="KW-1185">Reference proteome</keyword>
<dbReference type="InterPro" id="IPR006311">
    <property type="entry name" value="TAT_signal"/>
</dbReference>
<dbReference type="PANTHER" id="PTHR47495:SF3">
    <property type="entry name" value="BLR6219 PROTEIN"/>
    <property type="match status" value="1"/>
</dbReference>
<comment type="caution">
    <text evidence="3">The sequence shown here is derived from an EMBL/GenBank/DDBJ whole genome shotgun (WGS) entry which is preliminary data.</text>
</comment>
<dbReference type="GO" id="GO:0016491">
    <property type="term" value="F:oxidoreductase activity"/>
    <property type="evidence" value="ECO:0007669"/>
    <property type="project" value="InterPro"/>
</dbReference>
<dbReference type="STRING" id="1328313.DS2_13654"/>
<evidence type="ECO:0000256" key="1">
    <source>
        <dbReference type="SAM" id="MobiDB-lite"/>
    </source>
</evidence>
<dbReference type="OrthoDB" id="9767994at2"/>